<evidence type="ECO:0000313" key="4">
    <source>
        <dbReference type="EMBL" id="SMQ46736.1"/>
    </source>
</evidence>
<dbReference type="InterPro" id="IPR050879">
    <property type="entry name" value="Acyltransferase_3"/>
</dbReference>
<name>A0A1X7RH34_ZYMT9</name>
<gene>
    <name evidence="4" type="ORF">ZT3D7_G1882</name>
</gene>
<feature type="domain" description="Acyltransferase 3" evidence="3">
    <location>
        <begin position="88"/>
        <end position="472"/>
    </location>
</feature>
<feature type="transmembrane region" description="Helical" evidence="2">
    <location>
        <begin position="265"/>
        <end position="287"/>
    </location>
</feature>
<sequence>MVGSGSRESSSVSERPLLFGHTSGSRPSSPVYNEKQSTAQSSSFWKQASYAASKTSARAISRIVRGLAKSITKCLTPSAPAETSRTASYDGLRGVACLVVFNFHFLYPYTHTITYGYGGVNEDVATRFPHQLPFLCLLVRGRAMVTLFFAISGFVLSHGFLGAVRSGRLTDAVSRLSSLAIRRWLRLFAPASISMMLVCLSSYVGAFDRGYEFQEGEWLTGMWEEHPPRYKTLRMQLLDFWAEWWAWSSPFRWSFYFGYYDPHTWTIPVEFRGSMVLFLVLLATAGLKPRWSFGIMFLVTGYCLSRELWEVATFTGGALVAHLHQATAARRSSRQLLPNQSVSTSTSVGSSQADALFGLHIVAFLFSLFLLSFPDDGAGDTPGFRWLESIAPLNYASGREFWQPFGAVFILYSVEHLRFLRAALSSPLPQYLGKISFAFYLVHGPLLHSAGMALQPMIWTYIGGGSEELSDAQWLGGLFIGWMTMLTLSIAVGHLFWLMVDLPLVRATRWLELKARK</sequence>
<dbReference type="InterPro" id="IPR002656">
    <property type="entry name" value="Acyl_transf_3_dom"/>
</dbReference>
<evidence type="ECO:0000256" key="1">
    <source>
        <dbReference type="SAM" id="MobiDB-lite"/>
    </source>
</evidence>
<feature type="transmembrane region" description="Helical" evidence="2">
    <location>
        <begin position="401"/>
        <end position="419"/>
    </location>
</feature>
<feature type="transmembrane region" description="Helical" evidence="2">
    <location>
        <begin position="143"/>
        <end position="164"/>
    </location>
</feature>
<reference evidence="4 5" key="1">
    <citation type="submission" date="2016-06" db="EMBL/GenBank/DDBJ databases">
        <authorList>
            <person name="Kjaerup R.B."/>
            <person name="Dalgaard T.S."/>
            <person name="Juul-Madsen H.R."/>
        </authorList>
    </citation>
    <scope>NUCLEOTIDE SEQUENCE [LARGE SCALE GENOMIC DNA]</scope>
</reference>
<keyword evidence="2" id="KW-0812">Transmembrane</keyword>
<dbReference type="Proteomes" id="UP000215127">
    <property type="component" value="Chromosome 1"/>
</dbReference>
<dbReference type="STRING" id="1276538.A0A1X7RH34"/>
<dbReference type="PANTHER" id="PTHR23028">
    <property type="entry name" value="ACETYLTRANSFERASE"/>
    <property type="match status" value="1"/>
</dbReference>
<feature type="transmembrane region" description="Helical" evidence="2">
    <location>
        <begin position="474"/>
        <end position="500"/>
    </location>
</feature>
<feature type="compositionally biased region" description="Polar residues" evidence="1">
    <location>
        <begin position="22"/>
        <end position="34"/>
    </location>
</feature>
<dbReference type="EMBL" id="LT853692">
    <property type="protein sequence ID" value="SMQ46736.1"/>
    <property type="molecule type" value="Genomic_DNA"/>
</dbReference>
<protein>
    <recommendedName>
        <fullName evidence="3">Acyltransferase 3 domain-containing protein</fullName>
    </recommendedName>
</protein>
<dbReference type="GO" id="GO:0016747">
    <property type="term" value="F:acyltransferase activity, transferring groups other than amino-acyl groups"/>
    <property type="evidence" value="ECO:0007669"/>
    <property type="project" value="InterPro"/>
</dbReference>
<accession>A0A1X7RH34</accession>
<keyword evidence="2" id="KW-1133">Transmembrane helix</keyword>
<feature type="compositionally biased region" description="Low complexity" evidence="1">
    <location>
        <begin position="1"/>
        <end position="15"/>
    </location>
</feature>
<dbReference type="PANTHER" id="PTHR23028:SF134">
    <property type="entry name" value="PUTATIVE (AFU_ORTHOLOGUE AFUA_4G08520)-RELATED"/>
    <property type="match status" value="1"/>
</dbReference>
<dbReference type="Pfam" id="PF01757">
    <property type="entry name" value="Acyl_transf_3"/>
    <property type="match status" value="1"/>
</dbReference>
<evidence type="ECO:0000259" key="3">
    <source>
        <dbReference type="Pfam" id="PF01757"/>
    </source>
</evidence>
<keyword evidence="5" id="KW-1185">Reference proteome</keyword>
<feature type="transmembrane region" description="Helical" evidence="2">
    <location>
        <begin position="431"/>
        <end position="454"/>
    </location>
</feature>
<organism evidence="4 5">
    <name type="scientific">Zymoseptoria tritici (strain ST99CH_3D7)</name>
    <dbReference type="NCBI Taxonomy" id="1276538"/>
    <lineage>
        <taxon>Eukaryota</taxon>
        <taxon>Fungi</taxon>
        <taxon>Dikarya</taxon>
        <taxon>Ascomycota</taxon>
        <taxon>Pezizomycotina</taxon>
        <taxon>Dothideomycetes</taxon>
        <taxon>Dothideomycetidae</taxon>
        <taxon>Mycosphaerellales</taxon>
        <taxon>Mycosphaerellaceae</taxon>
        <taxon>Zymoseptoria</taxon>
    </lineage>
</organism>
<feature type="transmembrane region" description="Helical" evidence="2">
    <location>
        <begin position="355"/>
        <end position="373"/>
    </location>
</feature>
<proteinExistence type="predicted"/>
<dbReference type="AlphaFoldDB" id="A0A1X7RH34"/>
<evidence type="ECO:0000313" key="5">
    <source>
        <dbReference type="Proteomes" id="UP000215127"/>
    </source>
</evidence>
<keyword evidence="2" id="KW-0472">Membrane</keyword>
<feature type="region of interest" description="Disordered" evidence="1">
    <location>
        <begin position="1"/>
        <end position="34"/>
    </location>
</feature>
<feature type="transmembrane region" description="Helical" evidence="2">
    <location>
        <begin position="184"/>
        <end position="204"/>
    </location>
</feature>
<evidence type="ECO:0000256" key="2">
    <source>
        <dbReference type="SAM" id="Phobius"/>
    </source>
</evidence>